<dbReference type="Pfam" id="PF19526">
    <property type="entry name" value="Slr4"/>
    <property type="match status" value="1"/>
</dbReference>
<evidence type="ECO:0000313" key="2">
    <source>
        <dbReference type="EMBL" id="MCC2614814.1"/>
    </source>
</evidence>
<evidence type="ECO:0000313" key="3">
    <source>
        <dbReference type="Proteomes" id="UP001520878"/>
    </source>
</evidence>
<dbReference type="EMBL" id="JAJEWP010000001">
    <property type="protein sequence ID" value="MCC2614814.1"/>
    <property type="molecule type" value="Genomic_DNA"/>
</dbReference>
<dbReference type="InterPro" id="IPR045689">
    <property type="entry name" value="Slr4"/>
</dbReference>
<evidence type="ECO:0000256" key="1">
    <source>
        <dbReference type="SAM" id="SignalP"/>
    </source>
</evidence>
<dbReference type="CDD" id="cd22554">
    <property type="entry name" value="Slr4-like"/>
    <property type="match status" value="1"/>
</dbReference>
<gene>
    <name evidence="2" type="ORF">LJ739_01000</name>
</gene>
<protein>
    <submittedName>
        <fullName evidence="2">Uncharacterized protein</fullName>
    </submittedName>
</protein>
<comment type="caution">
    <text evidence="2">The sequence shown here is derived from an EMBL/GenBank/DDBJ whole genome shotgun (WGS) entry which is preliminary data.</text>
</comment>
<keyword evidence="1" id="KW-0732">Signal</keyword>
<feature type="signal peptide" evidence="1">
    <location>
        <begin position="1"/>
        <end position="29"/>
    </location>
</feature>
<feature type="chain" id="PRO_5047409718" evidence="1">
    <location>
        <begin position="30"/>
        <end position="444"/>
    </location>
</feature>
<keyword evidence="3" id="KW-1185">Reference proteome</keyword>
<organism evidence="2 3">
    <name type="scientific">Fluctibacter halophilus</name>
    <dbReference type="NCBI Taxonomy" id="226011"/>
    <lineage>
        <taxon>Bacteria</taxon>
        <taxon>Pseudomonadati</taxon>
        <taxon>Pseudomonadota</taxon>
        <taxon>Gammaproteobacteria</taxon>
        <taxon>Alteromonadales</taxon>
        <taxon>Alteromonadaceae</taxon>
        <taxon>Fluctibacter</taxon>
    </lineage>
</organism>
<accession>A0ABS8G569</accession>
<reference evidence="2 3" key="1">
    <citation type="submission" date="2021-10" db="EMBL/GenBank/DDBJ databases">
        <title>Draft genome of Aestuariibacter halophilus JC2043.</title>
        <authorList>
            <person name="Emsley S.A."/>
            <person name="Pfannmuller K.M."/>
            <person name="Ushijima B."/>
            <person name="Saw J.H."/>
            <person name="Videau P."/>
        </authorList>
    </citation>
    <scope>NUCLEOTIDE SEQUENCE [LARGE SCALE GENOMIC DNA]</scope>
    <source>
        <strain evidence="2 3">JC2043</strain>
    </source>
</reference>
<name>A0ABS8G569_9ALTE</name>
<dbReference type="Proteomes" id="UP001520878">
    <property type="component" value="Unassembled WGS sequence"/>
</dbReference>
<sequence length="444" mass="44829">MFNFMKLEIITMFKKTLIAASVAATASFAAVGSTVSTTPATLGVEYAVGIQQVTAADVTITPERDYDSGDIITLEVTGATVATMTAAATPAPIVPTVTGVGNLLDNIEFLEYSGNKIKLLVTNPVAFGAGTAVTVSGVQLITTAAADEGEVKMSAVGTVATVEGPKTVDSSTAVTAITYAQQLDTSVSTAFDAVIDVNTARKEFVGGGTADTLVISNTEAAVSTGVTTTGATYKVWGDFSFLDADGDGELGGADDGAVTSTAGTATVAEDFMSVSVAQAAAFSTGTVGITVTGPADVVIPDQTFTAETKVSYTDPKGGATDLVATTLSESSAGAWTLNGAKAHIPFLPFGSAYSQSVTVSNTSTQTGGVDLVIYVGDDTVEMEGIATVGAEGVTDISAAIRNAVTSAGLSGPLSFDVIINAPENAIVVEALYYAKTDGDRLRTL</sequence>
<proteinExistence type="predicted"/>